<dbReference type="Pfam" id="PF13857">
    <property type="entry name" value="Ank_5"/>
    <property type="match status" value="1"/>
</dbReference>
<proteinExistence type="predicted"/>
<evidence type="ECO:0008006" key="6">
    <source>
        <dbReference type="Google" id="ProtNLM"/>
    </source>
</evidence>
<sequence>MDPPAFSFAVEIFGVVGATDVVFRSVTSLADLISKARGASGTADLLLSVLNGLAAALGEVRTWAEAHSQSDFASQDGQVVPHDLIPLLQRCGRELDDLRRGMGGVLQPKSWMWKWAANAQFAWSESRIRQSVQILEGYKTSLILLVGSRTGHDLLSLRKSTRSIEHSLSSASSTIQSGIQSLRDTLVPDLQAVGHSQQRLAEHVETTATSLQALDRTISSSRTQHSTEISTAFQSLSEQIASLSLVHTSDYDVSVEGDNLQSIIVPLRLMKSRLAGAVETLSVAGSMSVPVSNVDWFLSEIEDLTKFAYRSAGSPYRNRRPDAYGSSYSLLPQMHTIPFKARGVSRSPSGFLVVDYAEGTDKENRKIRRFRFACFAVGIADLPPSGVAGLFTSYQNSPPEYSCRINRQIRVLNVVSSRSDAFQCARRNDVEGMMQLFSAGKASPFDFDENGRSLFTPAINLLHEDMVLFLLASGADPHMCKLGSREDITFETLLRRRIDVLGSLSDVRSVIRFINLVLIKSGEIGISPPFVEQMDQKVLGVDIRSLITAFQSESSERRPLEAHDVSAFWGVILQAIQNSRSPSPWISYRDELGRDLLATICMGESNFLTAVVELLDSEADMWDWKGILSSWVEDDKRHTGLYDIAELLVHLGANVDDVYGDAPLVILAKAVAPTHPDYDQTLPVRLAQLLLNAGAKIDRMSIYGQTALMYAVRQNCFELTTLLLDNGADVGVRDFEGRTALDFFYRSPVGTDPMWLRDIRPRLRREIRAIRPGRFPGVIFDRRRLMGRASRAV</sequence>
<evidence type="ECO:0000256" key="2">
    <source>
        <dbReference type="ARBA" id="ARBA00023043"/>
    </source>
</evidence>
<evidence type="ECO:0000256" key="3">
    <source>
        <dbReference type="PROSITE-ProRule" id="PRU00023"/>
    </source>
</evidence>
<dbReference type="InterPro" id="IPR050745">
    <property type="entry name" value="Multifunctional_regulatory"/>
</dbReference>
<dbReference type="InterPro" id="IPR036770">
    <property type="entry name" value="Ankyrin_rpt-contain_sf"/>
</dbReference>
<keyword evidence="5" id="KW-1185">Reference proteome</keyword>
<comment type="caution">
    <text evidence="4">The sequence shown here is derived from an EMBL/GenBank/DDBJ whole genome shotgun (WGS) entry which is preliminary data.</text>
</comment>
<evidence type="ECO:0000313" key="5">
    <source>
        <dbReference type="Proteomes" id="UP001239445"/>
    </source>
</evidence>
<dbReference type="PROSITE" id="PS50088">
    <property type="entry name" value="ANK_REPEAT"/>
    <property type="match status" value="1"/>
</dbReference>
<dbReference type="PANTHER" id="PTHR24189:SF50">
    <property type="entry name" value="ANKYRIN REPEAT AND SOCS BOX PROTEIN 2"/>
    <property type="match status" value="1"/>
</dbReference>
<accession>A0AAJ0FFW5</accession>
<dbReference type="Gene3D" id="1.25.40.20">
    <property type="entry name" value="Ankyrin repeat-containing domain"/>
    <property type="match status" value="1"/>
</dbReference>
<evidence type="ECO:0000256" key="1">
    <source>
        <dbReference type="ARBA" id="ARBA00022737"/>
    </source>
</evidence>
<gene>
    <name evidence="4" type="ORF">QBC47DRAFT_366917</name>
</gene>
<dbReference type="SUPFAM" id="SSF48403">
    <property type="entry name" value="Ankyrin repeat"/>
    <property type="match status" value="1"/>
</dbReference>
<reference evidence="4" key="1">
    <citation type="submission" date="2023-06" db="EMBL/GenBank/DDBJ databases">
        <title>Genome-scale phylogeny and comparative genomics of the fungal order Sordariales.</title>
        <authorList>
            <consortium name="Lawrence Berkeley National Laboratory"/>
            <person name="Hensen N."/>
            <person name="Bonometti L."/>
            <person name="Westerberg I."/>
            <person name="Brannstrom I.O."/>
            <person name="Guillou S."/>
            <person name="Cros-Aarteil S."/>
            <person name="Calhoun S."/>
            <person name="Haridas S."/>
            <person name="Kuo A."/>
            <person name="Mondo S."/>
            <person name="Pangilinan J."/>
            <person name="Riley R."/>
            <person name="Labutti K."/>
            <person name="Andreopoulos B."/>
            <person name="Lipzen A."/>
            <person name="Chen C."/>
            <person name="Yanf M."/>
            <person name="Daum C."/>
            <person name="Ng V."/>
            <person name="Clum A."/>
            <person name="Steindorff A."/>
            <person name="Ohm R."/>
            <person name="Martin F."/>
            <person name="Silar P."/>
            <person name="Natvig D."/>
            <person name="Lalanne C."/>
            <person name="Gautier V."/>
            <person name="Ament-Velasquez S.L."/>
            <person name="Kruys A."/>
            <person name="Hutchinson M.I."/>
            <person name="Powell A.J."/>
            <person name="Barry K."/>
            <person name="Miller A.N."/>
            <person name="Grigoriev I.V."/>
            <person name="Debuchy R."/>
            <person name="Gladieux P."/>
            <person name="Thoren M.H."/>
            <person name="Johannesson H."/>
        </authorList>
    </citation>
    <scope>NUCLEOTIDE SEQUENCE</scope>
    <source>
        <strain evidence="4">PSN4</strain>
    </source>
</reference>
<dbReference type="PROSITE" id="PS50297">
    <property type="entry name" value="ANK_REP_REGION"/>
    <property type="match status" value="1"/>
</dbReference>
<keyword evidence="1" id="KW-0677">Repeat</keyword>
<protein>
    <recommendedName>
        <fullName evidence="6">Fungal N-terminal domain-containing protein</fullName>
    </recommendedName>
</protein>
<evidence type="ECO:0000313" key="4">
    <source>
        <dbReference type="EMBL" id="KAK1760349.1"/>
    </source>
</evidence>
<dbReference type="Proteomes" id="UP001239445">
    <property type="component" value="Unassembled WGS sequence"/>
</dbReference>
<name>A0AAJ0FFW5_9PEZI</name>
<dbReference type="InterPro" id="IPR002110">
    <property type="entry name" value="Ankyrin_rpt"/>
</dbReference>
<dbReference type="EMBL" id="MU839827">
    <property type="protein sequence ID" value="KAK1760349.1"/>
    <property type="molecule type" value="Genomic_DNA"/>
</dbReference>
<dbReference type="PANTHER" id="PTHR24189">
    <property type="entry name" value="MYOTROPHIN"/>
    <property type="match status" value="1"/>
</dbReference>
<dbReference type="SMART" id="SM00248">
    <property type="entry name" value="ANK"/>
    <property type="match status" value="3"/>
</dbReference>
<dbReference type="AlphaFoldDB" id="A0AAJ0FFW5"/>
<organism evidence="4 5">
    <name type="scientific">Echria macrotheca</name>
    <dbReference type="NCBI Taxonomy" id="438768"/>
    <lineage>
        <taxon>Eukaryota</taxon>
        <taxon>Fungi</taxon>
        <taxon>Dikarya</taxon>
        <taxon>Ascomycota</taxon>
        <taxon>Pezizomycotina</taxon>
        <taxon>Sordariomycetes</taxon>
        <taxon>Sordariomycetidae</taxon>
        <taxon>Sordariales</taxon>
        <taxon>Schizotheciaceae</taxon>
        <taxon>Echria</taxon>
    </lineage>
</organism>
<feature type="repeat" description="ANK" evidence="3">
    <location>
        <begin position="703"/>
        <end position="735"/>
    </location>
</feature>
<keyword evidence="2 3" id="KW-0040">ANK repeat</keyword>